<accession>A0ABQ5NE03</accession>
<dbReference type="Proteomes" id="UP001165068">
    <property type="component" value="Unassembled WGS sequence"/>
</dbReference>
<evidence type="ECO:0000313" key="2">
    <source>
        <dbReference type="EMBL" id="GLC84035.1"/>
    </source>
</evidence>
<dbReference type="EMBL" id="BRZC01000003">
    <property type="protein sequence ID" value="GLC84035.1"/>
    <property type="molecule type" value="Genomic_DNA"/>
</dbReference>
<feature type="transmembrane region" description="Helical" evidence="1">
    <location>
        <begin position="91"/>
        <end position="113"/>
    </location>
</feature>
<name>A0ABQ5NE03_9MICO</name>
<dbReference type="NCBIfam" id="NF038065">
    <property type="entry name" value="Pr6Pr"/>
    <property type="match status" value="1"/>
</dbReference>
<dbReference type="InterPro" id="IPR049713">
    <property type="entry name" value="Pr6Pr-like"/>
</dbReference>
<keyword evidence="1" id="KW-0472">Membrane</keyword>
<feature type="transmembrane region" description="Helical" evidence="1">
    <location>
        <begin position="158"/>
        <end position="183"/>
    </location>
</feature>
<feature type="transmembrane region" description="Helical" evidence="1">
    <location>
        <begin position="125"/>
        <end position="146"/>
    </location>
</feature>
<keyword evidence="1" id="KW-0812">Transmembrane</keyword>
<evidence type="ECO:0000313" key="3">
    <source>
        <dbReference type="Proteomes" id="UP001165068"/>
    </source>
</evidence>
<dbReference type="RefSeq" id="WP_285631174.1">
    <property type="nucleotide sequence ID" value="NZ_BAAAUK010000003.1"/>
</dbReference>
<organism evidence="2 3">
    <name type="scientific">Microbacterium arabinogalactanolyticum</name>
    <dbReference type="NCBI Taxonomy" id="69365"/>
    <lineage>
        <taxon>Bacteria</taxon>
        <taxon>Bacillati</taxon>
        <taxon>Actinomycetota</taxon>
        <taxon>Actinomycetes</taxon>
        <taxon>Micrococcales</taxon>
        <taxon>Microbacteriaceae</taxon>
        <taxon>Microbacterium</taxon>
    </lineage>
</organism>
<feature type="transmembrane region" description="Helical" evidence="1">
    <location>
        <begin position="12"/>
        <end position="36"/>
    </location>
</feature>
<feature type="transmembrane region" description="Helical" evidence="1">
    <location>
        <begin position="203"/>
        <end position="229"/>
    </location>
</feature>
<proteinExistence type="predicted"/>
<feature type="transmembrane region" description="Helical" evidence="1">
    <location>
        <begin position="56"/>
        <end position="79"/>
    </location>
</feature>
<keyword evidence="1" id="KW-1133">Transmembrane helix</keyword>
<keyword evidence="3" id="KW-1185">Reference proteome</keyword>
<protein>
    <recommendedName>
        <fullName evidence="4">Pr6Pr family membrane protein</fullName>
    </recommendedName>
</protein>
<reference evidence="2" key="1">
    <citation type="submission" date="2022-08" db="EMBL/GenBank/DDBJ databases">
        <title>Draft genome sequence of Microbacterium arabinogalactanolyticum JCM 9171.</title>
        <authorList>
            <person name="Fujita K."/>
            <person name="Ishiwata A."/>
            <person name="Fushinobu S."/>
        </authorList>
    </citation>
    <scope>NUCLEOTIDE SEQUENCE</scope>
    <source>
        <strain evidence="2">JCM 9171</strain>
    </source>
</reference>
<comment type="caution">
    <text evidence="2">The sequence shown here is derived from an EMBL/GenBank/DDBJ whole genome shotgun (WGS) entry which is preliminary data.</text>
</comment>
<gene>
    <name evidence="2" type="ORF">MIAR_06230</name>
</gene>
<evidence type="ECO:0008006" key="4">
    <source>
        <dbReference type="Google" id="ProtNLM"/>
    </source>
</evidence>
<evidence type="ECO:0000256" key="1">
    <source>
        <dbReference type="SAM" id="Phobius"/>
    </source>
</evidence>
<sequence>MRTAGAVTTWWPWARIAASALGFAAIIGQLALTLSIAAHAKTEWGGHLPTVAANFFSFFTILSNLGAAVILAIAAIWAWTKGRDAAQEPRWLAVTLACVATYMIVTGIVYNVLLRGIPLPQGSTLGWSNEVLHVVIPLFLLVDVLFAPKRRMLSWGTIGAIAAFPIVWAIYTLVRANLIIAPATGEPYWYPYPFLNPHITPGGYLGVAGYIVGIAVAIIAVGAGVVWVARKRAASVVESEAEPATV</sequence>